<dbReference type="InParanoid" id="A0A286UPV1"/>
<dbReference type="PANTHER" id="PTHR10039:SF14">
    <property type="entry name" value="NACHT DOMAIN-CONTAINING PROTEIN"/>
    <property type="match status" value="1"/>
</dbReference>
<dbReference type="Gene3D" id="3.40.50.300">
    <property type="entry name" value="P-loop containing nucleotide triphosphate hydrolases"/>
    <property type="match status" value="1"/>
</dbReference>
<protein>
    <submittedName>
        <fullName evidence="4">WD40 domain containing protein</fullName>
    </submittedName>
</protein>
<organism evidence="4 5">
    <name type="scientific">Pyrrhoderma noxium</name>
    <dbReference type="NCBI Taxonomy" id="2282107"/>
    <lineage>
        <taxon>Eukaryota</taxon>
        <taxon>Fungi</taxon>
        <taxon>Dikarya</taxon>
        <taxon>Basidiomycota</taxon>
        <taxon>Agaricomycotina</taxon>
        <taxon>Agaricomycetes</taxon>
        <taxon>Hymenochaetales</taxon>
        <taxon>Hymenochaetaceae</taxon>
        <taxon>Pyrrhoderma</taxon>
    </lineage>
</organism>
<name>A0A286UPV1_9AGAM</name>
<feature type="domain" description="C2" evidence="2">
    <location>
        <begin position="1"/>
        <end position="107"/>
    </location>
</feature>
<evidence type="ECO:0000259" key="3">
    <source>
        <dbReference type="PROSITE" id="PS50837"/>
    </source>
</evidence>
<evidence type="ECO:0000313" key="5">
    <source>
        <dbReference type="Proteomes" id="UP000217199"/>
    </source>
</evidence>
<dbReference type="SUPFAM" id="SSF49562">
    <property type="entry name" value="C2 domain (Calcium/lipid-binding domain, CaLB)"/>
    <property type="match status" value="1"/>
</dbReference>
<keyword evidence="5" id="KW-1185">Reference proteome</keyword>
<dbReference type="Gene3D" id="2.60.40.150">
    <property type="entry name" value="C2 domain"/>
    <property type="match status" value="1"/>
</dbReference>
<dbReference type="AlphaFoldDB" id="A0A286UPV1"/>
<dbReference type="Pfam" id="PF00168">
    <property type="entry name" value="C2"/>
    <property type="match status" value="1"/>
</dbReference>
<comment type="caution">
    <text evidence="4">The sequence shown here is derived from an EMBL/GenBank/DDBJ whole genome shotgun (WGS) entry which is preliminary data.</text>
</comment>
<dbReference type="STRING" id="2282107.A0A286UPV1"/>
<dbReference type="InterPro" id="IPR035892">
    <property type="entry name" value="C2_domain_sf"/>
</dbReference>
<dbReference type="InterPro" id="IPR000008">
    <property type="entry name" value="C2_dom"/>
</dbReference>
<dbReference type="CDD" id="cd00030">
    <property type="entry name" value="C2"/>
    <property type="match status" value="1"/>
</dbReference>
<dbReference type="InterPro" id="IPR027417">
    <property type="entry name" value="P-loop_NTPase"/>
</dbReference>
<dbReference type="SUPFAM" id="SSF52540">
    <property type="entry name" value="P-loop containing nucleoside triphosphate hydrolases"/>
    <property type="match status" value="1"/>
</dbReference>
<accession>A0A286UPV1</accession>
<reference evidence="4 5" key="1">
    <citation type="journal article" date="2017" name="Mol. Ecol.">
        <title>Comparative and population genomic landscape of Phellinus noxius: A hypervariable fungus causing root rot in trees.</title>
        <authorList>
            <person name="Chung C.L."/>
            <person name="Lee T.J."/>
            <person name="Akiba M."/>
            <person name="Lee H.H."/>
            <person name="Kuo T.H."/>
            <person name="Liu D."/>
            <person name="Ke H.M."/>
            <person name="Yokoi T."/>
            <person name="Roa M.B."/>
            <person name="Lu M.J."/>
            <person name="Chang Y.Y."/>
            <person name="Ann P.J."/>
            <person name="Tsai J.N."/>
            <person name="Chen C.Y."/>
            <person name="Tzean S.S."/>
            <person name="Ota Y."/>
            <person name="Hattori T."/>
            <person name="Sahashi N."/>
            <person name="Liou R.F."/>
            <person name="Kikuchi T."/>
            <person name="Tsai I.J."/>
        </authorList>
    </citation>
    <scope>NUCLEOTIDE SEQUENCE [LARGE SCALE GENOMIC DNA]</scope>
    <source>
        <strain evidence="4 5">FFPRI411160</strain>
    </source>
</reference>
<dbReference type="Pfam" id="PF24883">
    <property type="entry name" value="NPHP3_N"/>
    <property type="match status" value="1"/>
</dbReference>
<dbReference type="OrthoDB" id="163438at2759"/>
<evidence type="ECO:0000256" key="1">
    <source>
        <dbReference type="ARBA" id="ARBA00022737"/>
    </source>
</evidence>
<dbReference type="SMART" id="SM00239">
    <property type="entry name" value="C2"/>
    <property type="match status" value="1"/>
</dbReference>
<dbReference type="PANTHER" id="PTHR10039">
    <property type="entry name" value="AMELOGENIN"/>
    <property type="match status" value="1"/>
</dbReference>
<dbReference type="InterPro" id="IPR007111">
    <property type="entry name" value="NACHT_NTPase"/>
</dbReference>
<dbReference type="EMBL" id="NBII01000002">
    <property type="protein sequence ID" value="PAV21617.1"/>
    <property type="molecule type" value="Genomic_DNA"/>
</dbReference>
<keyword evidence="1" id="KW-0677">Repeat</keyword>
<dbReference type="PROSITE" id="PS50837">
    <property type="entry name" value="NACHT"/>
    <property type="match status" value="1"/>
</dbReference>
<evidence type="ECO:0000259" key="2">
    <source>
        <dbReference type="PROSITE" id="PS50004"/>
    </source>
</evidence>
<dbReference type="InterPro" id="IPR056884">
    <property type="entry name" value="NPHP3-like_N"/>
</dbReference>
<feature type="domain" description="NACHT" evidence="3">
    <location>
        <begin position="374"/>
        <end position="520"/>
    </location>
</feature>
<sequence>MSLHYRLEIINVREIIWTYTLRHSRIPDLYAEVEVDGERFHTAVVKKNTNPDWKQKIDLPPVDKEALLWLRVKHHSLFGLDPCLGFVKIRVSDLLLKCHEGPIGLKLYSIEPADTASASGPTGTLRVHLTASDVMKGTASALEDVHLKISTVLPVTRTTSAFNSASNLASECEGGYETLSVVVENLNGLVQFLDYASKIHPYAIIAWELTSSVYKIIRHQLQTDRRVLGLVESMKYTFEFIQDTQKLPEKIKQFEDDLILLLQQIMECCFFVQKYASSDFASRMITPGDNEKIDALSESLSKLRKKIGGDLSLHTAFVSARISEGVEEIIGRQVLENLHPSEMNPYHRPPCLDQTCILIRQKLLTHLLSDTETNVIWLYGCAGCGKSTISKTISENLTEMRHLGAYLFFERGKSSSDPSTVVKTIAYSLAHFDSSLRLRIVASLKENVGWERLSAEKQFEKLLLQPIQAVKDEITGPVVIILDALDECGNLNTRKGLIRVFEKFLDMLPRNFRILITSRPERDIDKCLRGKKSVSLLELDHTSQSSKQDVRKYLDNELRASVSNEDCSIPNDWDDKMDILGEAAAGLFIWASTVIKLVSDSDDPLRKLDNLVNDPRILSKFGLDELYTTVLHTSGISWDDSVSKERYCQLLGLIIFGKMPLSIDDIEALLGFSPRILLSRLTSVLHYKPNEPIRFYHASFGDYLVSPDRLKDAWHIDTSRHNQYIRTRSPRI</sequence>
<proteinExistence type="predicted"/>
<gene>
    <name evidence="4" type="ORF">PNOK_0157400</name>
</gene>
<dbReference type="PROSITE" id="PS50004">
    <property type="entry name" value="C2"/>
    <property type="match status" value="1"/>
</dbReference>
<dbReference type="Proteomes" id="UP000217199">
    <property type="component" value="Unassembled WGS sequence"/>
</dbReference>
<evidence type="ECO:0000313" key="4">
    <source>
        <dbReference type="EMBL" id="PAV21617.1"/>
    </source>
</evidence>